<evidence type="ECO:0000256" key="1">
    <source>
        <dbReference type="SAM" id="Phobius"/>
    </source>
</evidence>
<evidence type="ECO:0000313" key="3">
    <source>
        <dbReference type="Proteomes" id="UP000298458"/>
    </source>
</evidence>
<name>A0A4R9GJM4_9LEPT</name>
<proteinExistence type="predicted"/>
<gene>
    <name evidence="2" type="ORF">EHO60_08995</name>
</gene>
<dbReference type="AlphaFoldDB" id="A0A4R9GJM4"/>
<protein>
    <submittedName>
        <fullName evidence="2">SHOCT domain-containing protein</fullName>
    </submittedName>
</protein>
<accession>A0A4R9GJM4</accession>
<dbReference type="Proteomes" id="UP000298458">
    <property type="component" value="Unassembled WGS sequence"/>
</dbReference>
<dbReference type="RefSeq" id="WP_135767774.1">
    <property type="nucleotide sequence ID" value="NZ_RQET01000004.1"/>
</dbReference>
<keyword evidence="1" id="KW-0812">Transmembrane</keyword>
<evidence type="ECO:0000313" key="2">
    <source>
        <dbReference type="EMBL" id="TGK12376.1"/>
    </source>
</evidence>
<dbReference type="OrthoDB" id="4710479at2"/>
<keyword evidence="1" id="KW-1133">Transmembrane helix</keyword>
<feature type="transmembrane region" description="Helical" evidence="1">
    <location>
        <begin position="6"/>
        <end position="25"/>
    </location>
</feature>
<feature type="transmembrane region" description="Helical" evidence="1">
    <location>
        <begin position="71"/>
        <end position="92"/>
    </location>
</feature>
<sequence length="323" mass="36519">MTDLFVISILLFFLNILYTLCALVFPKLFFWNNSRTFSRGKIVKQGSFLILTPLFLTMFALLNMDTPTNDVFIITVVVFLIPASITLILFIISMIKENASIAAGQEFAENFKIDFLSKNRIPETASIGASIHGKLNETLLSSGDGDLYIWEDDTNLNFALISFDEEDLNSSACHSAQLSKKNIVGYTMKGNRDVLSTVSGMDSYSYSNYFFGIQDRDARYYNAITTEHTVVDDRVTVLHYLDDKKEQQIEIFSVETYDIFLELIPEKDLTTPGVNNFQSAPSAPIENSRDTAGEIDKLFKLKESGAITDSEFQELKRKLIEKK</sequence>
<organism evidence="2 3">
    <name type="scientific">Leptospira fletcheri</name>
    <dbReference type="NCBI Taxonomy" id="2484981"/>
    <lineage>
        <taxon>Bacteria</taxon>
        <taxon>Pseudomonadati</taxon>
        <taxon>Spirochaetota</taxon>
        <taxon>Spirochaetia</taxon>
        <taxon>Leptospirales</taxon>
        <taxon>Leptospiraceae</taxon>
        <taxon>Leptospira</taxon>
    </lineage>
</organism>
<comment type="caution">
    <text evidence="2">The sequence shown here is derived from an EMBL/GenBank/DDBJ whole genome shotgun (WGS) entry which is preliminary data.</text>
</comment>
<keyword evidence="3" id="KW-1185">Reference proteome</keyword>
<dbReference type="EMBL" id="RQET01000004">
    <property type="protein sequence ID" value="TGK12376.1"/>
    <property type="molecule type" value="Genomic_DNA"/>
</dbReference>
<reference evidence="2" key="1">
    <citation type="journal article" date="2019" name="PLoS Negl. Trop. Dis.">
        <title>Revisiting the worldwide diversity of Leptospira species in the environment.</title>
        <authorList>
            <person name="Vincent A.T."/>
            <person name="Schiettekatte O."/>
            <person name="Bourhy P."/>
            <person name="Veyrier F.J."/>
            <person name="Picardeau M."/>
        </authorList>
    </citation>
    <scope>NUCLEOTIDE SEQUENCE [LARGE SCALE GENOMIC DNA]</scope>
    <source>
        <strain evidence="2">SSW15</strain>
    </source>
</reference>
<feature type="transmembrane region" description="Helical" evidence="1">
    <location>
        <begin position="46"/>
        <end position="65"/>
    </location>
</feature>
<keyword evidence="1" id="KW-0472">Membrane</keyword>